<dbReference type="AlphaFoldDB" id="M1GWA4"/>
<protein>
    <submittedName>
        <fullName evidence="2">Uncharacterized protein</fullName>
    </submittedName>
</protein>
<gene>
    <name evidence="2" type="primary">ex-bls-4</name>
</gene>
<organism evidence="2">
    <name type="scientific">Streptomyces griseochromogenes</name>
    <dbReference type="NCBI Taxonomy" id="68214"/>
    <lineage>
        <taxon>Bacteria</taxon>
        <taxon>Bacillati</taxon>
        <taxon>Actinomycetota</taxon>
        <taxon>Actinomycetes</taxon>
        <taxon>Kitasatosporales</taxon>
        <taxon>Streptomycetaceae</taxon>
        <taxon>Streptomyces</taxon>
    </lineage>
</organism>
<sequence length="67" mass="6381">MSIAWKSAGGGDGGFDGFTGSPATSPGACEVRWNASRPANGGGVAPSFTPGALVTAATVSPAVDEGV</sequence>
<evidence type="ECO:0000256" key="1">
    <source>
        <dbReference type="SAM" id="MobiDB-lite"/>
    </source>
</evidence>
<feature type="compositionally biased region" description="Gly residues" evidence="1">
    <location>
        <begin position="8"/>
        <end position="17"/>
    </location>
</feature>
<feature type="region of interest" description="Disordered" evidence="1">
    <location>
        <begin position="1"/>
        <end position="48"/>
    </location>
</feature>
<proteinExistence type="predicted"/>
<dbReference type="EMBL" id="JX244070">
    <property type="protein sequence ID" value="AGE35602.1"/>
    <property type="molecule type" value="Genomic_DNA"/>
</dbReference>
<reference evidence="2" key="1">
    <citation type="journal article" date="2013" name="Appl. Environ. Microbiol.">
        <title>Streptomyces lividans Blasticidin S Deaminase and Its Application in Engineering a Blasticidin S-Producing Strain for Ease of Genetic Manipulation.</title>
        <authorList>
            <person name="Li L."/>
            <person name="Wu J."/>
            <person name="Deng Z."/>
            <person name="Zabriskie T.M."/>
            <person name="He X."/>
        </authorList>
    </citation>
    <scope>NUCLEOTIDE SEQUENCE</scope>
</reference>
<accession>M1GWA4</accession>
<name>M1GWA4_9ACTN</name>
<evidence type="ECO:0000313" key="2">
    <source>
        <dbReference type="EMBL" id="AGE35602.1"/>
    </source>
</evidence>